<evidence type="ECO:0000313" key="9">
    <source>
        <dbReference type="Proteomes" id="UP000054761"/>
    </source>
</evidence>
<proteinExistence type="inferred from homology"/>
<dbReference type="Gene3D" id="1.10.443.10">
    <property type="entry name" value="Intergrase catalytic core"/>
    <property type="match status" value="1"/>
</dbReference>
<comment type="similarity">
    <text evidence="1">Belongs to the 'phage' integrase family.</text>
</comment>
<dbReference type="InterPro" id="IPR011010">
    <property type="entry name" value="DNA_brk_join_enz"/>
</dbReference>
<keyword evidence="4" id="KW-0233">DNA recombination</keyword>
<keyword evidence="9" id="KW-1185">Reference proteome</keyword>
<dbReference type="SUPFAM" id="SSF56349">
    <property type="entry name" value="DNA breaking-rejoining enzymes"/>
    <property type="match status" value="1"/>
</dbReference>
<evidence type="ECO:0000313" key="8">
    <source>
        <dbReference type="EMBL" id="KTD14391.1"/>
    </source>
</evidence>
<dbReference type="STRING" id="454.Lisr_2619"/>
<dbReference type="InterPro" id="IPR050090">
    <property type="entry name" value="Tyrosine_recombinase_XerCD"/>
</dbReference>
<sequence length="345" mass="40020">MNFLDHQNDKNAKFVIDKISSKVSVQFDTNSLKAWLGYYYEVHVKGAPLKTEQAKMKDLTKFIQFFEMEVGHDHVDSWTPAVSKQFQKNLSSTISSVTGKSYKATTVNRTMATIRHVGRWLHQHRPLLAGDPLSQVKDVQVDSPDWNGLTSRQLMRLKSACEQRIKSCTRKNQNPLFEAAIFYTLLGSGLRASELVSLNVYQYERKGLSNVVRHKSKRVTGRVPLPVESRQFLDQYLEQRQPDPEGPLFVTRYNTRLKTLDVYRTCQRLLKQALAFLPDEEKFEFTPHKLRHTFLKRVTDKHGVHFAQEVSGNVSIKEIFRYAKPSEEEMQETIETLFYNMVNEV</sequence>
<keyword evidence="3 5" id="KW-0238">DNA-binding</keyword>
<evidence type="ECO:0000256" key="4">
    <source>
        <dbReference type="ARBA" id="ARBA00023172"/>
    </source>
</evidence>
<evidence type="ECO:0000256" key="5">
    <source>
        <dbReference type="PROSITE-ProRule" id="PRU01248"/>
    </source>
</evidence>
<name>A0A0W0V2N6_9GAMM</name>
<comment type="caution">
    <text evidence="8">The sequence shown here is derived from an EMBL/GenBank/DDBJ whole genome shotgun (WGS) entry which is preliminary data.</text>
</comment>
<keyword evidence="2" id="KW-0229">DNA integration</keyword>
<dbReference type="RefSeq" id="WP_058502889.1">
    <property type="nucleotide sequence ID" value="NZ_CAAAJA010000100.1"/>
</dbReference>
<dbReference type="CDD" id="cd00397">
    <property type="entry name" value="DNA_BRE_C"/>
    <property type="match status" value="1"/>
</dbReference>
<feature type="domain" description="Tyr recombinase" evidence="6">
    <location>
        <begin position="144"/>
        <end position="335"/>
    </location>
</feature>
<dbReference type="GO" id="GO:0003677">
    <property type="term" value="F:DNA binding"/>
    <property type="evidence" value="ECO:0007669"/>
    <property type="project" value="UniProtKB-UniRule"/>
</dbReference>
<protein>
    <submittedName>
        <fullName evidence="8">Integrase</fullName>
    </submittedName>
</protein>
<evidence type="ECO:0000259" key="6">
    <source>
        <dbReference type="PROSITE" id="PS51898"/>
    </source>
</evidence>
<dbReference type="Gene3D" id="1.10.150.130">
    <property type="match status" value="1"/>
</dbReference>
<evidence type="ECO:0000256" key="2">
    <source>
        <dbReference type="ARBA" id="ARBA00022908"/>
    </source>
</evidence>
<dbReference type="PANTHER" id="PTHR30349:SF41">
    <property type="entry name" value="INTEGRASE_RECOMBINASE PROTEIN MJ0367-RELATED"/>
    <property type="match status" value="1"/>
</dbReference>
<reference evidence="8 9" key="1">
    <citation type="submission" date="2015-11" db="EMBL/GenBank/DDBJ databases">
        <title>Genomic analysis of 38 Legionella species identifies large and diverse effector repertoires.</title>
        <authorList>
            <person name="Burstein D."/>
            <person name="Amaro F."/>
            <person name="Zusman T."/>
            <person name="Lifshitz Z."/>
            <person name="Cohen O."/>
            <person name="Gilbert J.A."/>
            <person name="Pupko T."/>
            <person name="Shuman H.A."/>
            <person name="Segal G."/>
        </authorList>
    </citation>
    <scope>NUCLEOTIDE SEQUENCE [LARGE SCALE GENOMIC DNA]</scope>
    <source>
        <strain evidence="8 9">Bercovier 4</strain>
    </source>
</reference>
<evidence type="ECO:0000256" key="1">
    <source>
        <dbReference type="ARBA" id="ARBA00008857"/>
    </source>
</evidence>
<accession>A0A0W0V2N6</accession>
<dbReference type="PROSITE" id="PS51898">
    <property type="entry name" value="TYR_RECOMBINASE"/>
    <property type="match status" value="1"/>
</dbReference>
<dbReference type="Pfam" id="PF00589">
    <property type="entry name" value="Phage_integrase"/>
    <property type="match status" value="1"/>
</dbReference>
<dbReference type="GO" id="GO:0015074">
    <property type="term" value="P:DNA integration"/>
    <property type="evidence" value="ECO:0007669"/>
    <property type="project" value="UniProtKB-KW"/>
</dbReference>
<gene>
    <name evidence="8" type="ORF">Lisr_2619</name>
</gene>
<evidence type="ECO:0000256" key="3">
    <source>
        <dbReference type="ARBA" id="ARBA00023125"/>
    </source>
</evidence>
<dbReference type="AlphaFoldDB" id="A0A0W0V2N6"/>
<dbReference type="GO" id="GO:0006310">
    <property type="term" value="P:DNA recombination"/>
    <property type="evidence" value="ECO:0007669"/>
    <property type="project" value="UniProtKB-KW"/>
</dbReference>
<dbReference type="InterPro" id="IPR013762">
    <property type="entry name" value="Integrase-like_cat_sf"/>
</dbReference>
<organism evidence="8 9">
    <name type="scientific">Legionella israelensis</name>
    <dbReference type="NCBI Taxonomy" id="454"/>
    <lineage>
        <taxon>Bacteria</taxon>
        <taxon>Pseudomonadati</taxon>
        <taxon>Pseudomonadota</taxon>
        <taxon>Gammaproteobacteria</taxon>
        <taxon>Legionellales</taxon>
        <taxon>Legionellaceae</taxon>
        <taxon>Legionella</taxon>
    </lineage>
</organism>
<dbReference type="InterPro" id="IPR044068">
    <property type="entry name" value="CB"/>
</dbReference>
<dbReference type="InterPro" id="IPR010998">
    <property type="entry name" value="Integrase_recombinase_N"/>
</dbReference>
<dbReference type="PATRIC" id="fig|454.4.peg.2873"/>
<dbReference type="PROSITE" id="PS51900">
    <property type="entry name" value="CB"/>
    <property type="match status" value="1"/>
</dbReference>
<feature type="domain" description="Core-binding (CB)" evidence="7">
    <location>
        <begin position="30"/>
        <end position="122"/>
    </location>
</feature>
<dbReference type="InterPro" id="IPR002104">
    <property type="entry name" value="Integrase_catalytic"/>
</dbReference>
<dbReference type="Proteomes" id="UP000054761">
    <property type="component" value="Unassembled WGS sequence"/>
</dbReference>
<dbReference type="EMBL" id="LNYH01000149">
    <property type="protein sequence ID" value="KTD14391.1"/>
    <property type="molecule type" value="Genomic_DNA"/>
</dbReference>
<dbReference type="PANTHER" id="PTHR30349">
    <property type="entry name" value="PHAGE INTEGRASE-RELATED"/>
    <property type="match status" value="1"/>
</dbReference>
<evidence type="ECO:0000259" key="7">
    <source>
        <dbReference type="PROSITE" id="PS51900"/>
    </source>
</evidence>